<protein>
    <submittedName>
        <fullName evidence="1">Uncharacterized protein</fullName>
    </submittedName>
</protein>
<dbReference type="AlphaFoldDB" id="A0A1I8EIC4"/>
<accession>A0A1I8EIC4</accession>
<sequence>MENYCFVINGDLVNVEQIIENSKSWWKQTSSRVRYYLSKGMKTFYEVDALLCRGELRCAYARRGRAASIEPIPLEQIFRVSRIYSHWKTCISFHRIISCISPVTKNATEVYGFQKRIFVQYLWRTEKREEKRRVAREYRRSKIPVPSTQRTTTDRLRKLSLIATFDKSSSLMQNSIGTMISGHNYPSYISHPEVNYQPKQTLQTDLSTSFNRRINMYPQGSFIRASLNSSDSVLKKEDKKRRRRISDKARNVFNSTPRKFAYIPNLLRERDAPLPLDDHVLSEHAVQYG</sequence>
<proteinExistence type="predicted"/>
<dbReference type="WBParaSite" id="maker-PairedContig_2208-snap-gene-0.9-mRNA-1">
    <property type="protein sequence ID" value="maker-PairedContig_2208-snap-gene-0.9-mRNA-1"/>
    <property type="gene ID" value="maker-PairedContig_2208-snap-gene-0.9"/>
</dbReference>
<reference evidence="1" key="1">
    <citation type="submission" date="2016-11" db="UniProtKB">
        <authorList>
            <consortium name="WormBaseParasite"/>
        </authorList>
    </citation>
    <scope>IDENTIFICATION</scope>
    <source>
        <strain evidence="1">pt0022</strain>
    </source>
</reference>
<dbReference type="STRING" id="6293.A0A1I8EIC4"/>
<organism evidence="1">
    <name type="scientific">Wuchereria bancrofti</name>
    <dbReference type="NCBI Taxonomy" id="6293"/>
    <lineage>
        <taxon>Eukaryota</taxon>
        <taxon>Metazoa</taxon>
        <taxon>Ecdysozoa</taxon>
        <taxon>Nematoda</taxon>
        <taxon>Chromadorea</taxon>
        <taxon>Rhabditida</taxon>
        <taxon>Spirurina</taxon>
        <taxon>Spiruromorpha</taxon>
        <taxon>Filarioidea</taxon>
        <taxon>Onchocercidae</taxon>
        <taxon>Wuchereria</taxon>
    </lineage>
</organism>
<evidence type="ECO:0000313" key="1">
    <source>
        <dbReference type="WBParaSite" id="maker-PairedContig_2208-snap-gene-0.9-mRNA-1"/>
    </source>
</evidence>
<name>A0A1I8EIC4_WUCBA</name>